<dbReference type="EC" id="1.8.1.8" evidence="4"/>
<organism evidence="4 5">
    <name type="scientific">Enhygromyxa salina</name>
    <dbReference type="NCBI Taxonomy" id="215803"/>
    <lineage>
        <taxon>Bacteria</taxon>
        <taxon>Pseudomonadati</taxon>
        <taxon>Myxococcota</taxon>
        <taxon>Polyangia</taxon>
        <taxon>Nannocystales</taxon>
        <taxon>Nannocystaceae</taxon>
        <taxon>Enhygromyxa</taxon>
    </lineage>
</organism>
<dbReference type="PROSITE" id="PS51352">
    <property type="entry name" value="THIOREDOXIN_2"/>
    <property type="match status" value="1"/>
</dbReference>
<evidence type="ECO:0000256" key="2">
    <source>
        <dbReference type="SAM" id="MobiDB-lite"/>
    </source>
</evidence>
<comment type="caution">
    <text evidence="4">The sequence shown here is derived from an EMBL/GenBank/DDBJ whole genome shotgun (WGS) entry which is preliminary data.</text>
</comment>
<gene>
    <name evidence="4" type="primary">dsbD_4</name>
    <name evidence="4" type="ORF">ENSA7_77140</name>
</gene>
<dbReference type="EMBL" id="PVNL01000139">
    <property type="protein sequence ID" value="PRP94891.1"/>
    <property type="molecule type" value="Genomic_DNA"/>
</dbReference>
<feature type="domain" description="Thioredoxin" evidence="3">
    <location>
        <begin position="31"/>
        <end position="174"/>
    </location>
</feature>
<dbReference type="GO" id="GO:0047134">
    <property type="term" value="F:protein-disulfide reductase [NAD(P)H] activity"/>
    <property type="evidence" value="ECO:0007669"/>
    <property type="project" value="UniProtKB-EC"/>
</dbReference>
<dbReference type="PANTHER" id="PTHR15337">
    <property type="entry name" value="ANTERIOR GRADIENT PROTEIN-RELATED"/>
    <property type="match status" value="1"/>
</dbReference>
<dbReference type="InterPro" id="IPR036249">
    <property type="entry name" value="Thioredoxin-like_sf"/>
</dbReference>
<evidence type="ECO:0000259" key="3">
    <source>
        <dbReference type="PROSITE" id="PS51352"/>
    </source>
</evidence>
<keyword evidence="1" id="KW-0732">Signal</keyword>
<evidence type="ECO:0000313" key="4">
    <source>
        <dbReference type="EMBL" id="PRP94891.1"/>
    </source>
</evidence>
<proteinExistence type="predicted"/>
<feature type="region of interest" description="Disordered" evidence="2">
    <location>
        <begin position="17"/>
        <end position="41"/>
    </location>
</feature>
<dbReference type="InterPro" id="IPR013766">
    <property type="entry name" value="Thioredoxin_domain"/>
</dbReference>
<feature type="compositionally biased region" description="Basic and acidic residues" evidence="2">
    <location>
        <begin position="17"/>
        <end position="31"/>
    </location>
</feature>
<dbReference type="PANTHER" id="PTHR15337:SF11">
    <property type="entry name" value="THIOREDOXIN DOMAIN-CONTAINING PROTEIN"/>
    <property type="match status" value="1"/>
</dbReference>
<dbReference type="Pfam" id="PF13899">
    <property type="entry name" value="Thioredoxin_7"/>
    <property type="match status" value="1"/>
</dbReference>
<sequence>MSLLTVVPLLVGGCIEPPEREADADSTHAKADAPTSAKRQATIPADGWNDNIAWRGFEEGLKEAKSSGMPVMMVVHTDWCGNCQKLKRTFNADAKLEQLSERFVMVHVNQDDNPEATLYGPDGQYIPRVMFLDANGNVDQGLQNPNRPSRFRYFYTPQEDLVATMRRALDQHGNKS</sequence>
<dbReference type="SUPFAM" id="SSF52833">
    <property type="entry name" value="Thioredoxin-like"/>
    <property type="match status" value="1"/>
</dbReference>
<accession>A0A2S9XQB9</accession>
<evidence type="ECO:0000313" key="5">
    <source>
        <dbReference type="Proteomes" id="UP000238823"/>
    </source>
</evidence>
<keyword evidence="4" id="KW-0560">Oxidoreductase</keyword>
<dbReference type="Proteomes" id="UP000238823">
    <property type="component" value="Unassembled WGS sequence"/>
</dbReference>
<name>A0A2S9XQB9_9BACT</name>
<dbReference type="InterPro" id="IPR051099">
    <property type="entry name" value="AGR/TXD"/>
</dbReference>
<reference evidence="4 5" key="1">
    <citation type="submission" date="2018-03" db="EMBL/GenBank/DDBJ databases">
        <title>Draft Genome Sequences of the Obligatory Marine Myxobacteria Enhygromyxa salina SWB007.</title>
        <authorList>
            <person name="Poehlein A."/>
            <person name="Moghaddam J.A."/>
            <person name="Harms H."/>
            <person name="Alanjari M."/>
            <person name="Koenig G.M."/>
            <person name="Daniel R."/>
            <person name="Schaeberle T.F."/>
        </authorList>
    </citation>
    <scope>NUCLEOTIDE SEQUENCE [LARGE SCALE GENOMIC DNA]</scope>
    <source>
        <strain evidence="4 5">SWB007</strain>
    </source>
</reference>
<dbReference type="Gene3D" id="3.40.30.10">
    <property type="entry name" value="Glutaredoxin"/>
    <property type="match status" value="1"/>
</dbReference>
<evidence type="ECO:0000256" key="1">
    <source>
        <dbReference type="ARBA" id="ARBA00022729"/>
    </source>
</evidence>
<dbReference type="AlphaFoldDB" id="A0A2S9XQB9"/>
<protein>
    <submittedName>
        <fullName evidence="4">Thiol:disulfide interchange protein DsbD</fullName>
        <ecNumber evidence="4">1.8.1.8</ecNumber>
    </submittedName>
</protein>